<proteinExistence type="predicted"/>
<name>A0ABU6P418_9BACI</name>
<gene>
    <name evidence="1" type="ORF">P9271_22685</name>
</gene>
<evidence type="ECO:0000313" key="2">
    <source>
        <dbReference type="Proteomes" id="UP001342826"/>
    </source>
</evidence>
<dbReference type="RefSeq" id="WP_328015982.1">
    <property type="nucleotide sequence ID" value="NZ_JARTFS010000024.1"/>
</dbReference>
<dbReference type="EMBL" id="JARTFS010000024">
    <property type="protein sequence ID" value="MED4404097.1"/>
    <property type="molecule type" value="Genomic_DNA"/>
</dbReference>
<protein>
    <submittedName>
        <fullName evidence="1">Uncharacterized protein</fullName>
    </submittedName>
</protein>
<evidence type="ECO:0000313" key="1">
    <source>
        <dbReference type="EMBL" id="MED4404097.1"/>
    </source>
</evidence>
<dbReference type="Proteomes" id="UP001342826">
    <property type="component" value="Unassembled WGS sequence"/>
</dbReference>
<keyword evidence="2" id="KW-1185">Reference proteome</keyword>
<reference evidence="1 2" key="1">
    <citation type="submission" date="2023-03" db="EMBL/GenBank/DDBJ databases">
        <title>Bacillus Genome Sequencing.</title>
        <authorList>
            <person name="Dunlap C."/>
        </authorList>
    </citation>
    <scope>NUCLEOTIDE SEQUENCE [LARGE SCALE GENOMIC DNA]</scope>
    <source>
        <strain evidence="1 2">NRS-1717</strain>
    </source>
</reference>
<organism evidence="1 2">
    <name type="scientific">Metabacillus fastidiosus</name>
    <dbReference type="NCBI Taxonomy" id="1458"/>
    <lineage>
        <taxon>Bacteria</taxon>
        <taxon>Bacillati</taxon>
        <taxon>Bacillota</taxon>
        <taxon>Bacilli</taxon>
        <taxon>Bacillales</taxon>
        <taxon>Bacillaceae</taxon>
        <taxon>Metabacillus</taxon>
    </lineage>
</organism>
<accession>A0ABU6P418</accession>
<sequence>MENLINLEILRDKFSKDEDSILVNVNLNNNQKCIIKCNFKIIHEIYGALEHMTVSHSPVIIGKKRKEHILQTVKEQLYKEEYMAPRETEKGFYFGEHNWYDLDVNKATVRFIRKINSSDMELLAERTYSEYKNGEKIKETYYYKDQNVYVTTESYFWHDNLVNALVNQPLPEAITKILSDNIVIDQNNKTYFYQEVNDANNIRILPSGIVRDQSFTFYEWLEHKDEENVVVSLPHHLVSTNNFHDNEVLIHSNRILGEPVTTFVTNEWIHSIELNRYGRVVDQSGINVTVIWEDQYNSDSNQRHYKDLIKVDNPITLIDRPKLIKFHVQDTENWVGYGWEIETGINSKKVELIGSLNEKRLDHYIQYKISKHRSMSDNKIKKRLMDLHGLIPNYLICHASQVSELTEIEQKAVELLLINQTPYHSMVLLKNLFKMADTNEANYDFYLVQSLMLQQTYKSLSLFEKLTDAMVNYDASMQLINWFEYQVNSLKSPMEE</sequence>
<comment type="caution">
    <text evidence="1">The sequence shown here is derived from an EMBL/GenBank/DDBJ whole genome shotgun (WGS) entry which is preliminary data.</text>
</comment>